<name>A0ACB9ZLD1_CATRO</name>
<reference evidence="2" key="1">
    <citation type="journal article" date="2023" name="Nat. Plants">
        <title>Single-cell RNA sequencing provides a high-resolution roadmap for understanding the multicellular compartmentation of specialized metabolism.</title>
        <authorList>
            <person name="Sun S."/>
            <person name="Shen X."/>
            <person name="Li Y."/>
            <person name="Li Y."/>
            <person name="Wang S."/>
            <person name="Li R."/>
            <person name="Zhang H."/>
            <person name="Shen G."/>
            <person name="Guo B."/>
            <person name="Wei J."/>
            <person name="Xu J."/>
            <person name="St-Pierre B."/>
            <person name="Chen S."/>
            <person name="Sun C."/>
        </authorList>
    </citation>
    <scope>NUCLEOTIDE SEQUENCE [LARGE SCALE GENOMIC DNA]</scope>
</reference>
<dbReference type="Proteomes" id="UP001060085">
    <property type="component" value="Linkage Group LG08"/>
</dbReference>
<accession>A0ACB9ZLD1</accession>
<sequence>MASKDKSNFTAITRRTRIVIVGVGQKSQNFKHDVVQEGNNSSPRFQMDDFSPLREPYIHFTLTKSQTKPMYRMIFPSKLYPHLPSTIGPTVMVPTTILCRGKSWETTLQVNSKEKRLDNRWRIFIIDNNLKRGDALFWEVLESSTERVKFKVQIISGDFPAELDAKIGRSINTPITIG</sequence>
<proteinExistence type="predicted"/>
<protein>
    <submittedName>
        <fullName evidence="1">Uncharacterized protein</fullName>
    </submittedName>
</protein>
<evidence type="ECO:0000313" key="1">
    <source>
        <dbReference type="EMBL" id="KAI5647636.1"/>
    </source>
</evidence>
<dbReference type="EMBL" id="CM044708">
    <property type="protein sequence ID" value="KAI5647636.1"/>
    <property type="molecule type" value="Genomic_DNA"/>
</dbReference>
<organism evidence="1 2">
    <name type="scientific">Catharanthus roseus</name>
    <name type="common">Madagascar periwinkle</name>
    <name type="synonym">Vinca rosea</name>
    <dbReference type="NCBI Taxonomy" id="4058"/>
    <lineage>
        <taxon>Eukaryota</taxon>
        <taxon>Viridiplantae</taxon>
        <taxon>Streptophyta</taxon>
        <taxon>Embryophyta</taxon>
        <taxon>Tracheophyta</taxon>
        <taxon>Spermatophyta</taxon>
        <taxon>Magnoliopsida</taxon>
        <taxon>eudicotyledons</taxon>
        <taxon>Gunneridae</taxon>
        <taxon>Pentapetalae</taxon>
        <taxon>asterids</taxon>
        <taxon>lamiids</taxon>
        <taxon>Gentianales</taxon>
        <taxon>Apocynaceae</taxon>
        <taxon>Rauvolfioideae</taxon>
        <taxon>Vinceae</taxon>
        <taxon>Catharanthinae</taxon>
        <taxon>Catharanthus</taxon>
    </lineage>
</organism>
<evidence type="ECO:0000313" key="2">
    <source>
        <dbReference type="Proteomes" id="UP001060085"/>
    </source>
</evidence>
<keyword evidence="2" id="KW-1185">Reference proteome</keyword>
<comment type="caution">
    <text evidence="1">The sequence shown here is derived from an EMBL/GenBank/DDBJ whole genome shotgun (WGS) entry which is preliminary data.</text>
</comment>
<gene>
    <name evidence="1" type="ORF">M9H77_33641</name>
</gene>